<keyword evidence="1" id="KW-0732">Signal</keyword>
<feature type="signal peptide" evidence="1">
    <location>
        <begin position="1"/>
        <end position="16"/>
    </location>
</feature>
<gene>
    <name evidence="2" type="ORF">PAC_11183</name>
</gene>
<dbReference type="AlphaFoldDB" id="A0A1L7X8H0"/>
<feature type="chain" id="PRO_5009875236" description="AA1-like domain-containing protein" evidence="1">
    <location>
        <begin position="17"/>
        <end position="168"/>
    </location>
</feature>
<reference evidence="2 3" key="1">
    <citation type="submission" date="2016-03" db="EMBL/GenBank/DDBJ databases">
        <authorList>
            <person name="Ploux O."/>
        </authorList>
    </citation>
    <scope>NUCLEOTIDE SEQUENCE [LARGE SCALE GENOMIC DNA]</scope>
    <source>
        <strain evidence="2 3">UAMH 11012</strain>
    </source>
</reference>
<sequence length="168" mass="18516">MKFSAMISLLATTVAAQNQLMVPVPWAISSLSISNIRHGTGGWWSFNIVDAPTLTPQGFNTTCNYHANTYVFALDGPPPYNEPCANPNVTFGLFPNANHEFTFNVTHIYECGKTSPCTDNGTWSFSWDDVRGQEDDVQNNFGQSGGFSRSYISMYPTRAVASSKCEFC</sequence>
<dbReference type="OrthoDB" id="3444143at2759"/>
<protein>
    <recommendedName>
        <fullName evidence="4">AA1-like domain-containing protein</fullName>
    </recommendedName>
</protein>
<keyword evidence="3" id="KW-1185">Reference proteome</keyword>
<evidence type="ECO:0008006" key="4">
    <source>
        <dbReference type="Google" id="ProtNLM"/>
    </source>
</evidence>
<name>A0A1L7X8H0_9HELO</name>
<dbReference type="EMBL" id="FJOG01000018">
    <property type="protein sequence ID" value="CZR61287.1"/>
    <property type="molecule type" value="Genomic_DNA"/>
</dbReference>
<evidence type="ECO:0000256" key="1">
    <source>
        <dbReference type="SAM" id="SignalP"/>
    </source>
</evidence>
<evidence type="ECO:0000313" key="2">
    <source>
        <dbReference type="EMBL" id="CZR61287.1"/>
    </source>
</evidence>
<proteinExistence type="predicted"/>
<evidence type="ECO:0000313" key="3">
    <source>
        <dbReference type="Proteomes" id="UP000184330"/>
    </source>
</evidence>
<organism evidence="2 3">
    <name type="scientific">Phialocephala subalpina</name>
    <dbReference type="NCBI Taxonomy" id="576137"/>
    <lineage>
        <taxon>Eukaryota</taxon>
        <taxon>Fungi</taxon>
        <taxon>Dikarya</taxon>
        <taxon>Ascomycota</taxon>
        <taxon>Pezizomycotina</taxon>
        <taxon>Leotiomycetes</taxon>
        <taxon>Helotiales</taxon>
        <taxon>Mollisiaceae</taxon>
        <taxon>Phialocephala</taxon>
        <taxon>Phialocephala fortinii species complex</taxon>
    </lineage>
</organism>
<accession>A0A1L7X8H0</accession>
<dbReference type="Proteomes" id="UP000184330">
    <property type="component" value="Unassembled WGS sequence"/>
</dbReference>